<protein>
    <submittedName>
        <fullName evidence="6">TetR/AcrR family transcriptional regulator</fullName>
    </submittedName>
</protein>
<evidence type="ECO:0000313" key="6">
    <source>
        <dbReference type="EMBL" id="MCG7937654.1"/>
    </source>
</evidence>
<dbReference type="Gene3D" id="1.10.10.60">
    <property type="entry name" value="Homeodomain-like"/>
    <property type="match status" value="1"/>
</dbReference>
<keyword evidence="3" id="KW-0804">Transcription</keyword>
<dbReference type="Gene3D" id="1.10.357.10">
    <property type="entry name" value="Tetracycline Repressor, domain 2"/>
    <property type="match status" value="1"/>
</dbReference>
<keyword evidence="1" id="KW-0805">Transcription regulation</keyword>
<dbReference type="InterPro" id="IPR001647">
    <property type="entry name" value="HTH_TetR"/>
</dbReference>
<evidence type="ECO:0000256" key="1">
    <source>
        <dbReference type="ARBA" id="ARBA00023015"/>
    </source>
</evidence>
<dbReference type="InterPro" id="IPR009057">
    <property type="entry name" value="Homeodomain-like_sf"/>
</dbReference>
<dbReference type="Pfam" id="PF16925">
    <property type="entry name" value="TetR_C_13"/>
    <property type="match status" value="1"/>
</dbReference>
<dbReference type="AlphaFoldDB" id="A0A9E4MZM9"/>
<dbReference type="SUPFAM" id="SSF48498">
    <property type="entry name" value="Tetracyclin repressor-like, C-terminal domain"/>
    <property type="match status" value="1"/>
</dbReference>
<reference evidence="6" key="1">
    <citation type="journal article" date="2021" name="Proc. Natl. Acad. Sci. U.S.A.">
        <title>Global biogeography of chemosynthetic symbionts reveals both localized and globally distributed symbiont groups. .</title>
        <authorList>
            <person name="Osvatic J.T."/>
            <person name="Wilkins L.G.E."/>
            <person name="Leibrecht L."/>
            <person name="Leray M."/>
            <person name="Zauner S."/>
            <person name="Polzin J."/>
            <person name="Camacho Y."/>
            <person name="Gros O."/>
            <person name="van Gils J.A."/>
            <person name="Eisen J.A."/>
            <person name="Petersen J.M."/>
            <person name="Yuen B."/>
        </authorList>
    </citation>
    <scope>NUCLEOTIDE SEQUENCE</scope>
    <source>
        <strain evidence="6">MAGL173</strain>
    </source>
</reference>
<dbReference type="SUPFAM" id="SSF46689">
    <property type="entry name" value="Homeodomain-like"/>
    <property type="match status" value="1"/>
</dbReference>
<sequence length="200" mass="22492">MPRHKEFSEEALLQTAILLFWEKGYCDASVDELIKRSGVAKYGIYATFGSKRALFKAVLNQYAEDRKQDIQRPLRKPHAALPEVLSFFAALPTKLTKKGFQTGCLMANTGMELGVQDEEFSSMVKAFFDETTETMQACLDRAVSLKQLDSQANTEILARFLINEFRTLLMLAASGNKKRDLKLQMETALTLLPTLNKLSA</sequence>
<proteinExistence type="predicted"/>
<dbReference type="PANTHER" id="PTHR47506:SF1">
    <property type="entry name" value="HTH-TYPE TRANSCRIPTIONAL REGULATOR YJDC"/>
    <property type="match status" value="1"/>
</dbReference>
<dbReference type="Proteomes" id="UP000886687">
    <property type="component" value="Unassembled WGS sequence"/>
</dbReference>
<dbReference type="PRINTS" id="PR00455">
    <property type="entry name" value="HTHTETR"/>
</dbReference>
<feature type="domain" description="HTH tetR-type" evidence="5">
    <location>
        <begin position="6"/>
        <end position="66"/>
    </location>
</feature>
<feature type="DNA-binding region" description="H-T-H motif" evidence="4">
    <location>
        <begin position="29"/>
        <end position="48"/>
    </location>
</feature>
<dbReference type="GO" id="GO:0003677">
    <property type="term" value="F:DNA binding"/>
    <property type="evidence" value="ECO:0007669"/>
    <property type="project" value="UniProtKB-UniRule"/>
</dbReference>
<dbReference type="Pfam" id="PF00440">
    <property type="entry name" value="TetR_N"/>
    <property type="match status" value="1"/>
</dbReference>
<accession>A0A9E4MZM9</accession>
<organism evidence="6 7">
    <name type="scientific">Candidatus Thiodiazotropha lotti</name>
    <dbReference type="NCBI Taxonomy" id="2792787"/>
    <lineage>
        <taxon>Bacteria</taxon>
        <taxon>Pseudomonadati</taxon>
        <taxon>Pseudomonadota</taxon>
        <taxon>Gammaproteobacteria</taxon>
        <taxon>Chromatiales</taxon>
        <taxon>Sedimenticolaceae</taxon>
        <taxon>Candidatus Thiodiazotropha</taxon>
    </lineage>
</organism>
<evidence type="ECO:0000256" key="2">
    <source>
        <dbReference type="ARBA" id="ARBA00023125"/>
    </source>
</evidence>
<name>A0A9E4MZM9_9GAMM</name>
<dbReference type="PROSITE" id="PS50977">
    <property type="entry name" value="HTH_TETR_2"/>
    <property type="match status" value="1"/>
</dbReference>
<dbReference type="InterPro" id="IPR011075">
    <property type="entry name" value="TetR_C"/>
</dbReference>
<evidence type="ECO:0000256" key="4">
    <source>
        <dbReference type="PROSITE-ProRule" id="PRU00335"/>
    </source>
</evidence>
<dbReference type="PANTHER" id="PTHR47506">
    <property type="entry name" value="TRANSCRIPTIONAL REGULATORY PROTEIN"/>
    <property type="match status" value="1"/>
</dbReference>
<evidence type="ECO:0000256" key="3">
    <source>
        <dbReference type="ARBA" id="ARBA00023163"/>
    </source>
</evidence>
<dbReference type="InterPro" id="IPR036271">
    <property type="entry name" value="Tet_transcr_reg_TetR-rel_C_sf"/>
</dbReference>
<gene>
    <name evidence="6" type="ORF">JAZ04_02185</name>
</gene>
<dbReference type="EMBL" id="JAEPDI010000001">
    <property type="protein sequence ID" value="MCG7937654.1"/>
    <property type="molecule type" value="Genomic_DNA"/>
</dbReference>
<comment type="caution">
    <text evidence="6">The sequence shown here is derived from an EMBL/GenBank/DDBJ whole genome shotgun (WGS) entry which is preliminary data.</text>
</comment>
<evidence type="ECO:0000259" key="5">
    <source>
        <dbReference type="PROSITE" id="PS50977"/>
    </source>
</evidence>
<keyword evidence="2 4" id="KW-0238">DNA-binding</keyword>
<evidence type="ECO:0000313" key="7">
    <source>
        <dbReference type="Proteomes" id="UP000886687"/>
    </source>
</evidence>